<sequence length="191" mass="21721">MAATRIGTWKKCMHVRLDVALHVGGPVGSVVCPSTICYVQPWNESHVTKSTKRGNNTISQQWNQSVKNNTFIPEDGFENSPYQQFYDALLKYTNPSENILIEIMEISALHAELHNDGLRMQLYDMLKLAKLLLIIGLGDYTLSDGDMIRNRNGFEEDIDGVLYKYMFVGRATEEFRILLLSHMLCACKTKV</sequence>
<protein>
    <submittedName>
        <fullName evidence="1">Uncharacterized protein</fullName>
    </submittedName>
</protein>
<dbReference type="Proteomes" id="UP001234178">
    <property type="component" value="Unassembled WGS sequence"/>
</dbReference>
<evidence type="ECO:0000313" key="1">
    <source>
        <dbReference type="EMBL" id="KAK4002429.1"/>
    </source>
</evidence>
<accession>A0ABQ9YP76</accession>
<name>A0ABQ9YP76_9CRUS</name>
<proteinExistence type="predicted"/>
<dbReference type="EMBL" id="JAOYFB010000001">
    <property type="protein sequence ID" value="KAK4002429.1"/>
    <property type="molecule type" value="Genomic_DNA"/>
</dbReference>
<keyword evidence="2" id="KW-1185">Reference proteome</keyword>
<comment type="caution">
    <text evidence="1">The sequence shown here is derived from an EMBL/GenBank/DDBJ whole genome shotgun (WGS) entry which is preliminary data.</text>
</comment>
<gene>
    <name evidence="1" type="ORF">OUZ56_004257</name>
</gene>
<organism evidence="1 2">
    <name type="scientific">Daphnia magna</name>
    <dbReference type="NCBI Taxonomy" id="35525"/>
    <lineage>
        <taxon>Eukaryota</taxon>
        <taxon>Metazoa</taxon>
        <taxon>Ecdysozoa</taxon>
        <taxon>Arthropoda</taxon>
        <taxon>Crustacea</taxon>
        <taxon>Branchiopoda</taxon>
        <taxon>Diplostraca</taxon>
        <taxon>Cladocera</taxon>
        <taxon>Anomopoda</taxon>
        <taxon>Daphniidae</taxon>
        <taxon>Daphnia</taxon>
    </lineage>
</organism>
<evidence type="ECO:0000313" key="2">
    <source>
        <dbReference type="Proteomes" id="UP001234178"/>
    </source>
</evidence>
<reference evidence="1 2" key="1">
    <citation type="journal article" date="2023" name="Nucleic Acids Res.">
        <title>The hologenome of Daphnia magna reveals possible DNA methylation and microbiome-mediated evolution of the host genome.</title>
        <authorList>
            <person name="Chaturvedi A."/>
            <person name="Li X."/>
            <person name="Dhandapani V."/>
            <person name="Marshall H."/>
            <person name="Kissane S."/>
            <person name="Cuenca-Cambronero M."/>
            <person name="Asole G."/>
            <person name="Calvet F."/>
            <person name="Ruiz-Romero M."/>
            <person name="Marangio P."/>
            <person name="Guigo R."/>
            <person name="Rago D."/>
            <person name="Mirbahai L."/>
            <person name="Eastwood N."/>
            <person name="Colbourne J.K."/>
            <person name="Zhou J."/>
            <person name="Mallon E."/>
            <person name="Orsini L."/>
        </authorList>
    </citation>
    <scope>NUCLEOTIDE SEQUENCE [LARGE SCALE GENOMIC DNA]</scope>
    <source>
        <strain evidence="1">LRV0_1</strain>
    </source>
</reference>